<dbReference type="Proteomes" id="UP000004605">
    <property type="component" value="Unassembled WGS sequence"/>
</dbReference>
<keyword evidence="5 11" id="KW-0812">Transmembrane</keyword>
<dbReference type="GO" id="GO:0044718">
    <property type="term" value="P:siderophore transmembrane transport"/>
    <property type="evidence" value="ECO:0007669"/>
    <property type="project" value="TreeGrafter"/>
</dbReference>
<dbReference type="Gene3D" id="2.170.130.10">
    <property type="entry name" value="TonB-dependent receptor, plug domain"/>
    <property type="match status" value="1"/>
</dbReference>
<evidence type="ECO:0000256" key="4">
    <source>
        <dbReference type="ARBA" id="ARBA00022452"/>
    </source>
</evidence>
<organism evidence="16 17">
    <name type="scientific">Vibrio ichthyoenteri ATCC 700023</name>
    <dbReference type="NCBI Taxonomy" id="870968"/>
    <lineage>
        <taxon>Bacteria</taxon>
        <taxon>Pseudomonadati</taxon>
        <taxon>Pseudomonadota</taxon>
        <taxon>Gammaproteobacteria</taxon>
        <taxon>Vibrionales</taxon>
        <taxon>Vibrionaceae</taxon>
        <taxon>Vibrio</taxon>
    </lineage>
</organism>
<dbReference type="InterPro" id="IPR010949">
    <property type="entry name" value="TonB_Hb/transfer/lactofer_rcpt"/>
</dbReference>
<name>F9RZB6_9VIBR</name>
<evidence type="ECO:0000313" key="17">
    <source>
        <dbReference type="Proteomes" id="UP000004605"/>
    </source>
</evidence>
<keyword evidence="6 13" id="KW-0732">Signal</keyword>
<feature type="chain" id="PRO_5003393681" evidence="13">
    <location>
        <begin position="26"/>
        <end position="725"/>
    </location>
</feature>
<gene>
    <name evidence="16" type="ORF">VII00023_06717</name>
</gene>
<evidence type="ECO:0000256" key="13">
    <source>
        <dbReference type="SAM" id="SignalP"/>
    </source>
</evidence>
<dbReference type="Pfam" id="PF07715">
    <property type="entry name" value="Plug"/>
    <property type="match status" value="1"/>
</dbReference>
<keyword evidence="8 11" id="KW-0472">Membrane</keyword>
<accession>F9RZB6</accession>
<sequence>MDILMIKQTQLALLIGAVLSAPALAEDVYSFDEVVVSATRTEQNKEDVSSSIATVSRSELDNTMTNSLKDTLKYTPGVEVEGSGRFGVSGINIRGVDDSRVKVMVDGIQQPVPYNPGASQQRKYPNTIESDMLAGIEVNKGPSSSLYGSDALGGVVLFRTKNPDDVLVTDGDENRFGIKTSYASVNEEFKNTLTWAMRNGDWETITMFTYADGKEYQTHGDGADILGEDRGAADPADSKLYNGLAKVFYQANEAHRLGLTFEYYNYQYDSYLASEEGYAMMPNFVYSDSSVQDDNTRMRVGFEHDWTMNTTIADELLWKLAYQTTESQSDNYDTTNYPGGGFMPAYDNRERNRQRIAQDDSLQFDAQFNKLVSYDTHYHEFTYGVSYLKNDFSLENTDYIIKSGQVGVPNGTSKPGSTGLPNAKVTQWGVYLQDQAFLMDERLVLSAGLRYDSFKTAPETSGGYDVEHVDNDNDSVTGRIGAVYHVSEMFSPYVQISQGFKAPTVYDLYYVYDQGAIFEGNPDLKAETSLSYELGFRGNNDVVQYELSAFYNDYDNFIAEQKIGEQGSKDVITMQNIDKARIYGAEFATTVLGPKGLYSRLSVAYANGEDRKTGKELDSVAPLTGIVGIGYNHPNQTYGALLNYKVVAKKDEWQADDNVTAPSYNIVDLTAYYRPMKDMTLRAGLFNAFDEKYWAFSDLQGENDGLKDFDTQAGRNWGISMEYFY</sequence>
<evidence type="ECO:0000256" key="1">
    <source>
        <dbReference type="ARBA" id="ARBA00004571"/>
    </source>
</evidence>
<evidence type="ECO:0000256" key="2">
    <source>
        <dbReference type="ARBA" id="ARBA00008143"/>
    </source>
</evidence>
<feature type="domain" description="TonB-dependent receptor-like beta-barrel" evidence="14">
    <location>
        <begin position="251"/>
        <end position="687"/>
    </location>
</feature>
<evidence type="ECO:0000256" key="9">
    <source>
        <dbReference type="ARBA" id="ARBA00023170"/>
    </source>
</evidence>
<dbReference type="InterPro" id="IPR036942">
    <property type="entry name" value="Beta-barrel_TonB_sf"/>
</dbReference>
<dbReference type="EMBL" id="AFWF01000054">
    <property type="protein sequence ID" value="EGU45518.1"/>
    <property type="molecule type" value="Genomic_DNA"/>
</dbReference>
<dbReference type="PANTHER" id="PTHR30069">
    <property type="entry name" value="TONB-DEPENDENT OUTER MEMBRANE RECEPTOR"/>
    <property type="match status" value="1"/>
</dbReference>
<dbReference type="SUPFAM" id="SSF56935">
    <property type="entry name" value="Porins"/>
    <property type="match status" value="1"/>
</dbReference>
<dbReference type="NCBIfam" id="TIGR01786">
    <property type="entry name" value="TonB-hemlactrns"/>
    <property type="match status" value="1"/>
</dbReference>
<evidence type="ECO:0000256" key="3">
    <source>
        <dbReference type="ARBA" id="ARBA00022448"/>
    </source>
</evidence>
<keyword evidence="4 11" id="KW-1134">Transmembrane beta strand</keyword>
<dbReference type="Pfam" id="PF00593">
    <property type="entry name" value="TonB_dep_Rec_b-barrel"/>
    <property type="match status" value="1"/>
</dbReference>
<keyword evidence="10 11" id="KW-0998">Cell outer membrane</keyword>
<dbReference type="PROSITE" id="PS52016">
    <property type="entry name" value="TONB_DEPENDENT_REC_3"/>
    <property type="match status" value="1"/>
</dbReference>
<dbReference type="GO" id="GO:0015344">
    <property type="term" value="F:siderophore uptake transmembrane transporter activity"/>
    <property type="evidence" value="ECO:0007669"/>
    <property type="project" value="TreeGrafter"/>
</dbReference>
<dbReference type="InterPro" id="IPR011276">
    <property type="entry name" value="TonB_haem/Hb_rcpt"/>
</dbReference>
<comment type="caution">
    <text evidence="16">The sequence shown here is derived from an EMBL/GenBank/DDBJ whole genome shotgun (WGS) entry which is preliminary data.</text>
</comment>
<evidence type="ECO:0000256" key="5">
    <source>
        <dbReference type="ARBA" id="ARBA00022692"/>
    </source>
</evidence>
<comment type="subcellular location">
    <subcellularLocation>
        <location evidence="1 11">Cell outer membrane</location>
        <topology evidence="1 11">Multi-pass membrane protein</topology>
    </subcellularLocation>
</comment>
<evidence type="ECO:0000313" key="16">
    <source>
        <dbReference type="EMBL" id="EGU45518.1"/>
    </source>
</evidence>
<dbReference type="GO" id="GO:0009279">
    <property type="term" value="C:cell outer membrane"/>
    <property type="evidence" value="ECO:0007669"/>
    <property type="project" value="UniProtKB-SubCell"/>
</dbReference>
<dbReference type="InterPro" id="IPR037066">
    <property type="entry name" value="Plug_dom_sf"/>
</dbReference>
<evidence type="ECO:0000256" key="6">
    <source>
        <dbReference type="ARBA" id="ARBA00022729"/>
    </source>
</evidence>
<dbReference type="NCBIfam" id="TIGR01785">
    <property type="entry name" value="TonB-hemin"/>
    <property type="match status" value="1"/>
</dbReference>
<evidence type="ECO:0000256" key="11">
    <source>
        <dbReference type="PROSITE-ProRule" id="PRU01360"/>
    </source>
</evidence>
<dbReference type="CDD" id="cd01347">
    <property type="entry name" value="ligand_gated_channel"/>
    <property type="match status" value="1"/>
</dbReference>
<dbReference type="InterPro" id="IPR039426">
    <property type="entry name" value="TonB-dep_rcpt-like"/>
</dbReference>
<keyword evidence="17" id="KW-1185">Reference proteome</keyword>
<dbReference type="GO" id="GO:0015232">
    <property type="term" value="F:heme transmembrane transporter activity"/>
    <property type="evidence" value="ECO:0007669"/>
    <property type="project" value="InterPro"/>
</dbReference>
<dbReference type="PANTHER" id="PTHR30069:SF29">
    <property type="entry name" value="HEMOGLOBIN AND HEMOGLOBIN-HAPTOGLOBIN-BINDING PROTEIN 1-RELATED"/>
    <property type="match status" value="1"/>
</dbReference>
<dbReference type="InterPro" id="IPR000531">
    <property type="entry name" value="Beta-barrel_TonB"/>
</dbReference>
<evidence type="ECO:0000256" key="7">
    <source>
        <dbReference type="ARBA" id="ARBA00023077"/>
    </source>
</evidence>
<keyword evidence="3 11" id="KW-0813">Transport</keyword>
<evidence type="ECO:0000256" key="10">
    <source>
        <dbReference type="ARBA" id="ARBA00023237"/>
    </source>
</evidence>
<evidence type="ECO:0000259" key="15">
    <source>
        <dbReference type="Pfam" id="PF07715"/>
    </source>
</evidence>
<keyword evidence="7 12" id="KW-0798">TonB box</keyword>
<comment type="similarity">
    <text evidence="2">Belongs to the TonB-dependent receptor family. Hemoglobin/haptoglobin binding protein subfamily.</text>
</comment>
<evidence type="ECO:0000259" key="14">
    <source>
        <dbReference type="Pfam" id="PF00593"/>
    </source>
</evidence>
<evidence type="ECO:0000256" key="12">
    <source>
        <dbReference type="RuleBase" id="RU003357"/>
    </source>
</evidence>
<feature type="signal peptide" evidence="13">
    <location>
        <begin position="1"/>
        <end position="25"/>
    </location>
</feature>
<keyword evidence="9 16" id="KW-0675">Receptor</keyword>
<proteinExistence type="inferred from homology"/>
<dbReference type="AlphaFoldDB" id="F9RZB6"/>
<feature type="domain" description="TonB-dependent receptor plug" evidence="15">
    <location>
        <begin position="45"/>
        <end position="155"/>
    </location>
</feature>
<reference evidence="16 17" key="1">
    <citation type="journal article" date="2012" name="Int. J. Syst. Evol. Microbiol.">
        <title>Vibrio caribbeanicus sp. nov., isolated from the marine sponge Scleritoderma cyanea.</title>
        <authorList>
            <person name="Hoffmann M."/>
            <person name="Monday S.R."/>
            <person name="Allard M.W."/>
            <person name="Strain E.A."/>
            <person name="Whittaker P."/>
            <person name="Naum M."/>
            <person name="McCarthy P.J."/>
            <person name="Lopez J.V."/>
            <person name="Fischer M."/>
            <person name="Brown E.W."/>
        </authorList>
    </citation>
    <scope>NUCLEOTIDE SEQUENCE [LARGE SCALE GENOMIC DNA]</scope>
    <source>
        <strain evidence="16 17">ATCC 700023</strain>
    </source>
</reference>
<protein>
    <submittedName>
        <fullName evidence="16">Heme receptor</fullName>
    </submittedName>
</protein>
<dbReference type="Gene3D" id="2.40.170.20">
    <property type="entry name" value="TonB-dependent receptor, beta-barrel domain"/>
    <property type="match status" value="1"/>
</dbReference>
<dbReference type="InterPro" id="IPR012910">
    <property type="entry name" value="Plug_dom"/>
</dbReference>
<evidence type="ECO:0000256" key="8">
    <source>
        <dbReference type="ARBA" id="ARBA00023136"/>
    </source>
</evidence>